<dbReference type="SUPFAM" id="SSF52540">
    <property type="entry name" value="P-loop containing nucleoside triphosphate hydrolases"/>
    <property type="match status" value="1"/>
</dbReference>
<evidence type="ECO:0000259" key="8">
    <source>
        <dbReference type="SMART" id="SM00382"/>
    </source>
</evidence>
<keyword evidence="9" id="KW-0067">ATP-binding</keyword>
<dbReference type="Proteomes" id="UP000035579">
    <property type="component" value="Chromosome"/>
</dbReference>
<dbReference type="SMART" id="SM00382">
    <property type="entry name" value="AAA"/>
    <property type="match status" value="1"/>
</dbReference>
<evidence type="ECO:0000313" key="11">
    <source>
        <dbReference type="Proteomes" id="UP000035579"/>
    </source>
</evidence>
<evidence type="ECO:0000256" key="2">
    <source>
        <dbReference type="ARBA" id="ARBA00022448"/>
    </source>
</evidence>
<dbReference type="InterPro" id="IPR003959">
    <property type="entry name" value="ATPase_AAA_core"/>
</dbReference>
<dbReference type="GO" id="GO:0005886">
    <property type="term" value="C:plasma membrane"/>
    <property type="evidence" value="ECO:0007669"/>
    <property type="project" value="UniProtKB-SubCell"/>
</dbReference>
<sequence>MTLTRSPDAPPFLLGAYIVEERVQDWSQFPFHLPYVKELDLTLDGPVTLFVGENGSGKSTLLSALAELAGLPGGGGSRNELPDSERRASMLAAAIRPKFRVRPRDGFFFRAESLLDFARILDKRKDDPDFMGDPYARYGGKSLRERSHGEGVSAVFGAKRQGGLFFFDEPESALSPMRQLELVKAIEESARGGNWQFVIATHSPIIMSIPRARLLDFDRPGLPPIQPEETKHWAAFKRVLCRE</sequence>
<dbReference type="InterPro" id="IPR038729">
    <property type="entry name" value="Rad50/SbcC_AAA"/>
</dbReference>
<keyword evidence="7" id="KW-0472">Membrane</keyword>
<evidence type="ECO:0000256" key="4">
    <source>
        <dbReference type="ARBA" id="ARBA00022496"/>
    </source>
</evidence>
<evidence type="ECO:0000313" key="10">
    <source>
        <dbReference type="EMBL" id="REG29608.1"/>
    </source>
</evidence>
<protein>
    <submittedName>
        <fullName evidence="9">ABC transporter, ATP-binding protein</fullName>
    </submittedName>
    <submittedName>
        <fullName evidence="10">ATPase</fullName>
    </submittedName>
</protein>
<dbReference type="Pfam" id="PF13476">
    <property type="entry name" value="AAA_23"/>
    <property type="match status" value="1"/>
</dbReference>
<dbReference type="PANTHER" id="PTHR42771">
    <property type="entry name" value="IRON(3+)-HYDROXAMATE IMPORT ATP-BINDING PROTEIN FHUC"/>
    <property type="match status" value="1"/>
</dbReference>
<reference evidence="9 11" key="1">
    <citation type="submission" date="2015-05" db="EMBL/GenBank/DDBJ databases">
        <title>Genome assembly of Archangium gephyra DSM 2261.</title>
        <authorList>
            <person name="Sharma G."/>
            <person name="Subramanian S."/>
        </authorList>
    </citation>
    <scope>NUCLEOTIDE SEQUENCE [LARGE SCALE GENOMIC DNA]</scope>
    <source>
        <strain evidence="9 11">DSM 2261</strain>
    </source>
</reference>
<dbReference type="InterPro" id="IPR003593">
    <property type="entry name" value="AAA+_ATPase"/>
</dbReference>
<keyword evidence="9" id="KW-0547">Nucleotide-binding</keyword>
<dbReference type="Pfam" id="PF13304">
    <property type="entry name" value="AAA_21"/>
    <property type="match status" value="1"/>
</dbReference>
<keyword evidence="4" id="KW-0410">Iron transport</keyword>
<evidence type="ECO:0000313" key="12">
    <source>
        <dbReference type="Proteomes" id="UP000256345"/>
    </source>
</evidence>
<dbReference type="GO" id="GO:0006302">
    <property type="term" value="P:double-strand break repair"/>
    <property type="evidence" value="ECO:0007669"/>
    <property type="project" value="InterPro"/>
</dbReference>
<gene>
    <name evidence="9" type="ORF">AA314_09485</name>
    <name evidence="10" type="ORF">ATI61_107304</name>
</gene>
<evidence type="ECO:0000256" key="7">
    <source>
        <dbReference type="ARBA" id="ARBA00023136"/>
    </source>
</evidence>
<dbReference type="EMBL" id="QUMU01000007">
    <property type="protein sequence ID" value="REG29608.1"/>
    <property type="molecule type" value="Genomic_DNA"/>
</dbReference>
<dbReference type="CDD" id="cd00267">
    <property type="entry name" value="ABC_ATPase"/>
    <property type="match status" value="1"/>
</dbReference>
<evidence type="ECO:0000256" key="5">
    <source>
        <dbReference type="ARBA" id="ARBA00023004"/>
    </source>
</evidence>
<accession>A0AAC8QI03</accession>
<dbReference type="RefSeq" id="WP_047860776.1">
    <property type="nucleotide sequence ID" value="NZ_CP011509.1"/>
</dbReference>
<dbReference type="InterPro" id="IPR051535">
    <property type="entry name" value="Siderophore_ABC-ATPase"/>
</dbReference>
<evidence type="ECO:0000256" key="3">
    <source>
        <dbReference type="ARBA" id="ARBA00022475"/>
    </source>
</evidence>
<dbReference type="InterPro" id="IPR027417">
    <property type="entry name" value="P-loop_NTPase"/>
</dbReference>
<keyword evidence="6" id="KW-0406">Ion transport</keyword>
<keyword evidence="2" id="KW-0813">Transport</keyword>
<dbReference type="GO" id="GO:0006826">
    <property type="term" value="P:iron ion transport"/>
    <property type="evidence" value="ECO:0007669"/>
    <property type="project" value="UniProtKB-KW"/>
</dbReference>
<dbReference type="KEGG" id="age:AA314_09485"/>
<keyword evidence="3" id="KW-1003">Cell membrane</keyword>
<name>A0AAC8QI03_9BACT</name>
<evidence type="ECO:0000256" key="1">
    <source>
        <dbReference type="ARBA" id="ARBA00004202"/>
    </source>
</evidence>
<dbReference type="GO" id="GO:0016887">
    <property type="term" value="F:ATP hydrolysis activity"/>
    <property type="evidence" value="ECO:0007669"/>
    <property type="project" value="InterPro"/>
</dbReference>
<dbReference type="Proteomes" id="UP000256345">
    <property type="component" value="Unassembled WGS sequence"/>
</dbReference>
<dbReference type="PANTHER" id="PTHR42771:SF2">
    <property type="entry name" value="IRON(3+)-HYDROXAMATE IMPORT ATP-BINDING PROTEIN FHUC"/>
    <property type="match status" value="1"/>
</dbReference>
<reference evidence="10 12" key="2">
    <citation type="submission" date="2018-08" db="EMBL/GenBank/DDBJ databases">
        <title>Genomic Encyclopedia of Archaeal and Bacterial Type Strains, Phase II (KMG-II): from individual species to whole genera.</title>
        <authorList>
            <person name="Goeker M."/>
        </authorList>
    </citation>
    <scope>NUCLEOTIDE SEQUENCE [LARGE SCALE GENOMIC DNA]</scope>
    <source>
        <strain evidence="10 12">DSM 2261</strain>
    </source>
</reference>
<keyword evidence="5" id="KW-0408">Iron</keyword>
<keyword evidence="12" id="KW-1185">Reference proteome</keyword>
<evidence type="ECO:0000313" key="9">
    <source>
        <dbReference type="EMBL" id="AKJ07859.1"/>
    </source>
</evidence>
<proteinExistence type="predicted"/>
<dbReference type="EMBL" id="CP011509">
    <property type="protein sequence ID" value="AKJ07859.1"/>
    <property type="molecule type" value="Genomic_DNA"/>
</dbReference>
<dbReference type="Gene3D" id="3.40.50.300">
    <property type="entry name" value="P-loop containing nucleotide triphosphate hydrolases"/>
    <property type="match status" value="2"/>
</dbReference>
<dbReference type="GO" id="GO:0005524">
    <property type="term" value="F:ATP binding"/>
    <property type="evidence" value="ECO:0007669"/>
    <property type="project" value="UniProtKB-KW"/>
</dbReference>
<comment type="subcellular location">
    <subcellularLocation>
        <location evidence="1">Cell membrane</location>
        <topology evidence="1">Peripheral membrane protein</topology>
    </subcellularLocation>
</comment>
<dbReference type="AlphaFoldDB" id="A0AAC8QI03"/>
<feature type="domain" description="AAA+ ATPase" evidence="8">
    <location>
        <begin position="44"/>
        <end position="221"/>
    </location>
</feature>
<organism evidence="9 11">
    <name type="scientific">Archangium gephyra</name>
    <dbReference type="NCBI Taxonomy" id="48"/>
    <lineage>
        <taxon>Bacteria</taxon>
        <taxon>Pseudomonadati</taxon>
        <taxon>Myxococcota</taxon>
        <taxon>Myxococcia</taxon>
        <taxon>Myxococcales</taxon>
        <taxon>Cystobacterineae</taxon>
        <taxon>Archangiaceae</taxon>
        <taxon>Archangium</taxon>
    </lineage>
</organism>
<evidence type="ECO:0000256" key="6">
    <source>
        <dbReference type="ARBA" id="ARBA00023065"/>
    </source>
</evidence>